<dbReference type="OMA" id="ACVFEIC"/>
<accession>A0A2H3E8G6</accession>
<protein>
    <submittedName>
        <fullName evidence="1">Uncharacterized protein</fullName>
    </submittedName>
</protein>
<name>A0A2H3E8G6_ARMGA</name>
<dbReference type="OrthoDB" id="2887882at2759"/>
<keyword evidence="2" id="KW-1185">Reference proteome</keyword>
<proteinExistence type="predicted"/>
<sequence length="164" mass="18875">MPPIDLEGSFSDATWISSAVSSVADNPGIALFSCLVFICTLAYKISPPLSPRTQLEQLNHDIEDIWVLFNEYESGNNDRHRATYIRLKQIQIEACVFEICLLQAKKTDASWSEYFRSTTKVYFDARAFCKEINAIRVDVKIVNMETKQQRFCEEKRTYEGSNEI</sequence>
<gene>
    <name evidence="1" type="ORF">ARMGADRAFT_1004434</name>
</gene>
<organism evidence="1 2">
    <name type="scientific">Armillaria gallica</name>
    <name type="common">Bulbous honey fungus</name>
    <name type="synonym">Armillaria bulbosa</name>
    <dbReference type="NCBI Taxonomy" id="47427"/>
    <lineage>
        <taxon>Eukaryota</taxon>
        <taxon>Fungi</taxon>
        <taxon>Dikarya</taxon>
        <taxon>Basidiomycota</taxon>
        <taxon>Agaricomycotina</taxon>
        <taxon>Agaricomycetes</taxon>
        <taxon>Agaricomycetidae</taxon>
        <taxon>Agaricales</taxon>
        <taxon>Marasmiineae</taxon>
        <taxon>Physalacriaceae</taxon>
        <taxon>Armillaria</taxon>
    </lineage>
</organism>
<reference evidence="2" key="1">
    <citation type="journal article" date="2017" name="Nat. Ecol. Evol.">
        <title>Genome expansion and lineage-specific genetic innovations in the forest pathogenic fungi Armillaria.</title>
        <authorList>
            <person name="Sipos G."/>
            <person name="Prasanna A.N."/>
            <person name="Walter M.C."/>
            <person name="O'Connor E."/>
            <person name="Balint B."/>
            <person name="Krizsan K."/>
            <person name="Kiss B."/>
            <person name="Hess J."/>
            <person name="Varga T."/>
            <person name="Slot J."/>
            <person name="Riley R."/>
            <person name="Boka B."/>
            <person name="Rigling D."/>
            <person name="Barry K."/>
            <person name="Lee J."/>
            <person name="Mihaltcheva S."/>
            <person name="LaButti K."/>
            <person name="Lipzen A."/>
            <person name="Waldron R."/>
            <person name="Moloney N.M."/>
            <person name="Sperisen C."/>
            <person name="Kredics L."/>
            <person name="Vagvoelgyi C."/>
            <person name="Patrignani A."/>
            <person name="Fitzpatrick D."/>
            <person name="Nagy I."/>
            <person name="Doyle S."/>
            <person name="Anderson J.B."/>
            <person name="Grigoriev I.V."/>
            <person name="Gueldener U."/>
            <person name="Muensterkoetter M."/>
            <person name="Nagy L.G."/>
        </authorList>
    </citation>
    <scope>NUCLEOTIDE SEQUENCE [LARGE SCALE GENOMIC DNA]</scope>
    <source>
        <strain evidence="2">Ar21-2</strain>
    </source>
</reference>
<evidence type="ECO:0000313" key="2">
    <source>
        <dbReference type="Proteomes" id="UP000217790"/>
    </source>
</evidence>
<dbReference type="EMBL" id="KZ293644">
    <property type="protein sequence ID" value="PBL03720.1"/>
    <property type="molecule type" value="Genomic_DNA"/>
</dbReference>
<dbReference type="InParanoid" id="A0A2H3E8G6"/>
<dbReference type="Proteomes" id="UP000217790">
    <property type="component" value="Unassembled WGS sequence"/>
</dbReference>
<dbReference type="AlphaFoldDB" id="A0A2H3E8G6"/>
<evidence type="ECO:0000313" key="1">
    <source>
        <dbReference type="EMBL" id="PBL03720.1"/>
    </source>
</evidence>